<dbReference type="EC" id="1.-.-.-" evidence="1"/>
<protein>
    <submittedName>
        <fullName evidence="1">Gluconate 2-dehydrogenase subunit 3 family protein</fullName>
        <ecNumber evidence="1">1.-.-.-</ecNumber>
    </submittedName>
</protein>
<evidence type="ECO:0000313" key="2">
    <source>
        <dbReference type="Proteomes" id="UP001589865"/>
    </source>
</evidence>
<gene>
    <name evidence="1" type="ORF">ACFFGY_05615</name>
</gene>
<dbReference type="Proteomes" id="UP001589865">
    <property type="component" value="Unassembled WGS sequence"/>
</dbReference>
<organism evidence="1 2">
    <name type="scientific">Roseomonas elaeocarpi</name>
    <dbReference type="NCBI Taxonomy" id="907779"/>
    <lineage>
        <taxon>Bacteria</taxon>
        <taxon>Pseudomonadati</taxon>
        <taxon>Pseudomonadota</taxon>
        <taxon>Alphaproteobacteria</taxon>
        <taxon>Acetobacterales</taxon>
        <taxon>Roseomonadaceae</taxon>
        <taxon>Roseomonas</taxon>
    </lineage>
</organism>
<accession>A0ABV6JQY4</accession>
<dbReference type="RefSeq" id="WP_377043442.1">
    <property type="nucleotide sequence ID" value="NZ_JBHLUN010000005.1"/>
</dbReference>
<proteinExistence type="predicted"/>
<dbReference type="EMBL" id="JBHLUN010000005">
    <property type="protein sequence ID" value="MFC0407717.1"/>
    <property type="molecule type" value="Genomic_DNA"/>
</dbReference>
<dbReference type="InterPro" id="IPR027056">
    <property type="entry name" value="Gluconate_2DH_su3"/>
</dbReference>
<keyword evidence="1" id="KW-0560">Oxidoreductase</keyword>
<dbReference type="PROSITE" id="PS51318">
    <property type="entry name" value="TAT"/>
    <property type="match status" value="1"/>
</dbReference>
<dbReference type="GO" id="GO:0016491">
    <property type="term" value="F:oxidoreductase activity"/>
    <property type="evidence" value="ECO:0007669"/>
    <property type="project" value="UniProtKB-KW"/>
</dbReference>
<evidence type="ECO:0000313" key="1">
    <source>
        <dbReference type="EMBL" id="MFC0407717.1"/>
    </source>
</evidence>
<comment type="caution">
    <text evidence="1">The sequence shown here is derived from an EMBL/GenBank/DDBJ whole genome shotgun (WGS) entry which is preliminary data.</text>
</comment>
<reference evidence="1 2" key="1">
    <citation type="submission" date="2024-09" db="EMBL/GenBank/DDBJ databases">
        <authorList>
            <person name="Sun Q."/>
            <person name="Mori K."/>
        </authorList>
    </citation>
    <scope>NUCLEOTIDE SEQUENCE [LARGE SCALE GENOMIC DNA]</scope>
    <source>
        <strain evidence="1 2">TBRC 5777</strain>
    </source>
</reference>
<sequence>MDHSRSATRRGLLASTAAVTFSGVTGAAARVYPGGAMPWDSGAADPPAEVRPGPWLFFTADEGRLVEAIVERLIPADDLSVSGKDAGCAVFIDRQLAGSFGKSTWLYRLPPFQAGLPTQGEQADTTPAIEYRRFLAAIDAYCRANFGGKVFAELPNDQRDQFLTGMEKGEIQLGGGINSGDAFKQILDNTMEGFFADPIYGGNRDMVSWRMIGYPGTRYNYLDHVSKHNVKYPLPPVSLLGRPEWDLRG</sequence>
<dbReference type="InterPro" id="IPR006311">
    <property type="entry name" value="TAT_signal"/>
</dbReference>
<name>A0ABV6JQY4_9PROT</name>
<dbReference type="Pfam" id="PF13618">
    <property type="entry name" value="Gluconate_2-dh3"/>
    <property type="match status" value="1"/>
</dbReference>
<keyword evidence="2" id="KW-1185">Reference proteome</keyword>